<evidence type="ECO:0000313" key="3">
    <source>
        <dbReference type="Proteomes" id="UP001589890"/>
    </source>
</evidence>
<feature type="transmembrane region" description="Helical" evidence="1">
    <location>
        <begin position="501"/>
        <end position="518"/>
    </location>
</feature>
<dbReference type="Pfam" id="PF19814">
    <property type="entry name" value="DUF6297"/>
    <property type="match status" value="1"/>
</dbReference>
<gene>
    <name evidence="2" type="ORF">ACFFGN_29780</name>
</gene>
<feature type="transmembrane region" description="Helical" evidence="1">
    <location>
        <begin position="158"/>
        <end position="179"/>
    </location>
</feature>
<feature type="transmembrane region" description="Helical" evidence="1">
    <location>
        <begin position="406"/>
        <end position="426"/>
    </location>
</feature>
<sequence length="563" mass="60107">MTASADALGDPAASAAAGAANPREVRRWLREIRRSHADRSIWQQFEDAYMWLFAVVLFGAMAGNVVLSLNERVTGTLYPSTLQPIVVPLALGIALRLLVSLGPIAASPATGFWLLSTPLNRSALLRPSYLSTIAITALFGPIVAMVGWAALGSSWAEVLGAGILMTALLGLTACLAVLAQRPRQRYWNSRHARWLADALLVVAAIPAVWEIWNSIEWRQTFESTEVLTVLSYSYSPPHKPTFSEELFADTPTLIGLTVLVVLAGLLRFTLRRLDRLSRTAVVAGGEAMAGLAGAAASLDLALIADMAVNRHWRQRATVRRSRRGFFVGAPALVTREMVRVLRWPRRFVVGFALLLLPYLAHQIGWRSVVPVVAALAGYAAARPFGDGLRSVGRSAGLTRALGLSPRAVRLAMAVVPGVFALIWFFLATPVLGPTPEDISAQGGLAGYSNLLDTKNGTLTRAELGLGLGFASPWEGAVVALGLAIGVLAGVIRYAIAPPPRYDGVLVSTPMGAVPPGLFSQPLRGVDVVLVSLAPVLFGLSPLWIIGIPTAVLILVIVIVPQRH</sequence>
<feature type="transmembrane region" description="Helical" evidence="1">
    <location>
        <begin position="252"/>
        <end position="270"/>
    </location>
</feature>
<dbReference type="InterPro" id="IPR046264">
    <property type="entry name" value="DUF6297"/>
</dbReference>
<feature type="transmembrane region" description="Helical" evidence="1">
    <location>
        <begin position="89"/>
        <end position="115"/>
    </location>
</feature>
<comment type="caution">
    <text evidence="2">The sequence shown here is derived from an EMBL/GenBank/DDBJ whole genome shotgun (WGS) entry which is preliminary data.</text>
</comment>
<dbReference type="RefSeq" id="WP_380054321.1">
    <property type="nucleotide sequence ID" value="NZ_JBHLTC010000038.1"/>
</dbReference>
<keyword evidence="1" id="KW-0812">Transmembrane</keyword>
<evidence type="ECO:0000256" key="1">
    <source>
        <dbReference type="SAM" id="Phobius"/>
    </source>
</evidence>
<protein>
    <submittedName>
        <fullName evidence="2">DUF6297 family protein</fullName>
    </submittedName>
</protein>
<accession>A0ABV6QXG5</accession>
<feature type="transmembrane region" description="Helical" evidence="1">
    <location>
        <begin position="538"/>
        <end position="559"/>
    </location>
</feature>
<proteinExistence type="predicted"/>
<feature type="transmembrane region" description="Helical" evidence="1">
    <location>
        <begin position="127"/>
        <end position="152"/>
    </location>
</feature>
<name>A0ABV6QXG5_9ACTN</name>
<keyword evidence="1" id="KW-1133">Transmembrane helix</keyword>
<reference evidence="2 3" key="1">
    <citation type="submission" date="2024-09" db="EMBL/GenBank/DDBJ databases">
        <authorList>
            <person name="Sun Q."/>
            <person name="Mori K."/>
        </authorList>
    </citation>
    <scope>NUCLEOTIDE SEQUENCE [LARGE SCALE GENOMIC DNA]</scope>
    <source>
        <strain evidence="2 3">CGMCC 1.15906</strain>
    </source>
</reference>
<feature type="transmembrane region" description="Helical" evidence="1">
    <location>
        <begin position="343"/>
        <end position="361"/>
    </location>
</feature>
<feature type="transmembrane region" description="Helical" evidence="1">
    <location>
        <begin position="475"/>
        <end position="494"/>
    </location>
</feature>
<organism evidence="2 3">
    <name type="scientific">Kribbella deserti</name>
    <dbReference type="NCBI Taxonomy" id="1926257"/>
    <lineage>
        <taxon>Bacteria</taxon>
        <taxon>Bacillati</taxon>
        <taxon>Actinomycetota</taxon>
        <taxon>Actinomycetes</taxon>
        <taxon>Propionibacteriales</taxon>
        <taxon>Kribbellaceae</taxon>
        <taxon>Kribbella</taxon>
    </lineage>
</organism>
<keyword evidence="3" id="KW-1185">Reference proteome</keyword>
<feature type="transmembrane region" description="Helical" evidence="1">
    <location>
        <begin position="191"/>
        <end position="212"/>
    </location>
</feature>
<evidence type="ECO:0000313" key="2">
    <source>
        <dbReference type="EMBL" id="MFC0628297.1"/>
    </source>
</evidence>
<dbReference type="Proteomes" id="UP001589890">
    <property type="component" value="Unassembled WGS sequence"/>
</dbReference>
<feature type="transmembrane region" description="Helical" evidence="1">
    <location>
        <begin position="48"/>
        <end position="69"/>
    </location>
</feature>
<dbReference type="EMBL" id="JBHLTC010000038">
    <property type="protein sequence ID" value="MFC0628297.1"/>
    <property type="molecule type" value="Genomic_DNA"/>
</dbReference>
<keyword evidence="1" id="KW-0472">Membrane</keyword>